<dbReference type="AlphaFoldDB" id="K5B8J6"/>
<evidence type="ECO:0000313" key="2">
    <source>
        <dbReference type="EMBL" id="EKF23813.1"/>
    </source>
</evidence>
<accession>K5B8J6</accession>
<protein>
    <submittedName>
        <fullName evidence="2">Uncharacterized protein</fullName>
    </submittedName>
</protein>
<feature type="region of interest" description="Disordered" evidence="1">
    <location>
        <begin position="1"/>
        <end position="42"/>
    </location>
</feature>
<dbReference type="PATRIC" id="fig|1122247.3.peg.2100"/>
<sequence>MSPVPCGVQARGRRRAVRERRGTTPLAHPLTLGRGAPLTFGL</sequence>
<comment type="caution">
    <text evidence="2">The sequence shown here is derived from an EMBL/GenBank/DDBJ whole genome shotgun (WGS) entry which is preliminary data.</text>
</comment>
<dbReference type="EMBL" id="AMRA01000054">
    <property type="protein sequence ID" value="EKF23813.1"/>
    <property type="molecule type" value="Genomic_DNA"/>
</dbReference>
<proteinExistence type="predicted"/>
<keyword evidence="3" id="KW-1185">Reference proteome</keyword>
<organism evidence="2 3">
    <name type="scientific">Mycolicibacterium hassiacum (strain DSM 44199 / CIP 105218 / JCM 12690 / 3849)</name>
    <name type="common">Mycobacterium hassiacum</name>
    <dbReference type="NCBI Taxonomy" id="1122247"/>
    <lineage>
        <taxon>Bacteria</taxon>
        <taxon>Bacillati</taxon>
        <taxon>Actinomycetota</taxon>
        <taxon>Actinomycetes</taxon>
        <taxon>Mycobacteriales</taxon>
        <taxon>Mycobacteriaceae</taxon>
        <taxon>Mycolicibacterium</taxon>
    </lineage>
</organism>
<gene>
    <name evidence="2" type="ORF">C731_2181</name>
</gene>
<reference evidence="2 3" key="1">
    <citation type="journal article" date="2012" name="J. Bacteriol.">
        <title>Genome sequence of Mycobacterium hassiacum DSM 44199, a rare source of heat-stable mycobacterial proteins.</title>
        <authorList>
            <person name="Tiago I."/>
            <person name="Maranha A."/>
            <person name="Mendes V."/>
            <person name="Alarico S."/>
            <person name="Moynihan P.J."/>
            <person name="Clarke A.J."/>
            <person name="Macedo-Ribeiro S."/>
            <person name="Pereira P.J."/>
            <person name="Empadinhas N."/>
        </authorList>
    </citation>
    <scope>NUCLEOTIDE SEQUENCE [LARGE SCALE GENOMIC DNA]</scope>
    <source>
        <strain evidence="3">DSM 44199 / CIP 105218 / JCM 12690 / 3849</strain>
    </source>
</reference>
<evidence type="ECO:0000256" key="1">
    <source>
        <dbReference type="SAM" id="MobiDB-lite"/>
    </source>
</evidence>
<evidence type="ECO:0000313" key="3">
    <source>
        <dbReference type="Proteomes" id="UP000006265"/>
    </source>
</evidence>
<dbReference type="Proteomes" id="UP000006265">
    <property type="component" value="Unassembled WGS sequence"/>
</dbReference>
<name>K5B8J6_MYCHD</name>